<feature type="compositionally biased region" description="Low complexity" evidence="1">
    <location>
        <begin position="83"/>
        <end position="161"/>
    </location>
</feature>
<feature type="signal peptide" evidence="2">
    <location>
        <begin position="1"/>
        <end position="24"/>
    </location>
</feature>
<reference evidence="4 5" key="1">
    <citation type="submission" date="2016-05" db="EMBL/GenBank/DDBJ databases">
        <title>Paenibacillus oryzae. sp. nov., isolated from the rice root.</title>
        <authorList>
            <person name="Zhang J."/>
            <person name="Zhang X."/>
        </authorList>
    </citation>
    <scope>NUCLEOTIDE SEQUENCE [LARGE SCALE GENOMIC DNA]</scope>
    <source>
        <strain evidence="4 5">1DrF-4</strain>
    </source>
</reference>
<dbReference type="STRING" id="1844972.A7K91_12830"/>
<evidence type="ECO:0000256" key="2">
    <source>
        <dbReference type="SAM" id="SignalP"/>
    </source>
</evidence>
<feature type="chain" id="PRO_5008340286" description="SCP domain-containing protein" evidence="2">
    <location>
        <begin position="25"/>
        <end position="287"/>
    </location>
</feature>
<dbReference type="Gene3D" id="3.40.33.10">
    <property type="entry name" value="CAP"/>
    <property type="match status" value="1"/>
</dbReference>
<evidence type="ECO:0000256" key="1">
    <source>
        <dbReference type="SAM" id="MobiDB-lite"/>
    </source>
</evidence>
<feature type="domain" description="SCP" evidence="3">
    <location>
        <begin position="175"/>
        <end position="282"/>
    </location>
</feature>
<protein>
    <recommendedName>
        <fullName evidence="3">SCP domain-containing protein</fullName>
    </recommendedName>
</protein>
<name>A0A1A5YFH4_9BACL</name>
<gene>
    <name evidence="4" type="ORF">A7K91_12830</name>
</gene>
<feature type="region of interest" description="Disordered" evidence="1">
    <location>
        <begin position="77"/>
        <end position="167"/>
    </location>
</feature>
<sequence>MKMKHLTLGVASLLTATVIGSGFAAPKADASSAGNYGFKLQTQNIQYELLGQIAQKYGIDLSGFSFTYGGYTFKFPSGGNWSTPKPTTQPTAAPTAKPTTQPTAAPTAKPTTQPTAAPTAKPTTQPTAAPTAKPTTQPTAAPTAKPTTQPTTAPTATPAPTSGSEMSDYQSQVVTLVNQERAKAGLKALQVDSLLNKVATEKARDMDVNNYFSHTSPTYGSPFDMMKTFGVKYSYAGENIASGQPTPARVMQDWMNSPGHKANILNANFTKIGVGYVNGEWVQMFIG</sequence>
<dbReference type="Proteomes" id="UP000092024">
    <property type="component" value="Unassembled WGS sequence"/>
</dbReference>
<dbReference type="AlphaFoldDB" id="A0A1A5YFH4"/>
<proteinExistence type="predicted"/>
<keyword evidence="5" id="KW-1185">Reference proteome</keyword>
<dbReference type="CDD" id="cd05379">
    <property type="entry name" value="CAP_bacterial"/>
    <property type="match status" value="1"/>
</dbReference>
<evidence type="ECO:0000313" key="4">
    <source>
        <dbReference type="EMBL" id="OBR64381.1"/>
    </source>
</evidence>
<dbReference type="RefSeq" id="WP_068684990.1">
    <property type="nucleotide sequence ID" value="NZ_LYPA01000065.1"/>
</dbReference>
<organism evidence="4 5">
    <name type="scientific">Paenibacillus oryzae</name>
    <dbReference type="NCBI Taxonomy" id="1844972"/>
    <lineage>
        <taxon>Bacteria</taxon>
        <taxon>Bacillati</taxon>
        <taxon>Bacillota</taxon>
        <taxon>Bacilli</taxon>
        <taxon>Bacillales</taxon>
        <taxon>Paenibacillaceae</taxon>
        <taxon>Paenibacillus</taxon>
    </lineage>
</organism>
<dbReference type="InterPro" id="IPR014044">
    <property type="entry name" value="CAP_dom"/>
</dbReference>
<dbReference type="OrthoDB" id="9783944at2"/>
<dbReference type="InterPro" id="IPR014258">
    <property type="entry name" value="CAP_domain_YkwD-like"/>
</dbReference>
<dbReference type="PANTHER" id="PTHR31157:SF1">
    <property type="entry name" value="SCP DOMAIN-CONTAINING PROTEIN"/>
    <property type="match status" value="1"/>
</dbReference>
<evidence type="ECO:0000259" key="3">
    <source>
        <dbReference type="Pfam" id="PF00188"/>
    </source>
</evidence>
<dbReference type="EMBL" id="LYPA01000065">
    <property type="protein sequence ID" value="OBR64381.1"/>
    <property type="molecule type" value="Genomic_DNA"/>
</dbReference>
<keyword evidence="2" id="KW-0732">Signal</keyword>
<dbReference type="InterPro" id="IPR035940">
    <property type="entry name" value="CAP_sf"/>
</dbReference>
<comment type="caution">
    <text evidence="4">The sequence shown here is derived from an EMBL/GenBank/DDBJ whole genome shotgun (WGS) entry which is preliminary data.</text>
</comment>
<dbReference type="SUPFAM" id="SSF55797">
    <property type="entry name" value="PR-1-like"/>
    <property type="match status" value="1"/>
</dbReference>
<dbReference type="PRINTS" id="PR01217">
    <property type="entry name" value="PRICHEXTENSN"/>
</dbReference>
<dbReference type="Pfam" id="PF00188">
    <property type="entry name" value="CAP"/>
    <property type="match status" value="1"/>
</dbReference>
<dbReference type="PANTHER" id="PTHR31157">
    <property type="entry name" value="SCP DOMAIN-CONTAINING PROTEIN"/>
    <property type="match status" value="1"/>
</dbReference>
<accession>A0A1A5YFH4</accession>
<evidence type="ECO:0000313" key="5">
    <source>
        <dbReference type="Proteomes" id="UP000092024"/>
    </source>
</evidence>
<dbReference type="NCBIfam" id="TIGR02909">
    <property type="entry name" value="spore_YkwD"/>
    <property type="match status" value="1"/>
</dbReference>